<name>A0A0R1ES26_LACZE</name>
<evidence type="ECO:0000313" key="2">
    <source>
        <dbReference type="Proteomes" id="UP000051984"/>
    </source>
</evidence>
<dbReference type="RefSeq" id="WP_010491689.1">
    <property type="nucleotide sequence ID" value="NZ_AZCT01000011.1"/>
</dbReference>
<dbReference type="Proteomes" id="UP000051984">
    <property type="component" value="Unassembled WGS sequence"/>
</dbReference>
<reference evidence="1 2" key="1">
    <citation type="journal article" date="2015" name="Genome Announc.">
        <title>Expanding the biotechnology potential of lactobacilli through comparative genomics of 213 strains and associated genera.</title>
        <authorList>
            <person name="Sun Z."/>
            <person name="Harris H.M."/>
            <person name="McCann A."/>
            <person name="Guo C."/>
            <person name="Argimon S."/>
            <person name="Zhang W."/>
            <person name="Yang X."/>
            <person name="Jeffery I.B."/>
            <person name="Cooney J.C."/>
            <person name="Kagawa T.F."/>
            <person name="Liu W."/>
            <person name="Song Y."/>
            <person name="Salvetti E."/>
            <person name="Wrobel A."/>
            <person name="Rasinkangas P."/>
            <person name="Parkhill J."/>
            <person name="Rea M.C."/>
            <person name="O'Sullivan O."/>
            <person name="Ritari J."/>
            <person name="Douillard F.P."/>
            <person name="Paul Ross R."/>
            <person name="Yang R."/>
            <person name="Briner A.E."/>
            <person name="Felis G.E."/>
            <person name="de Vos W.M."/>
            <person name="Barrangou R."/>
            <person name="Klaenhammer T.R."/>
            <person name="Caufield P.W."/>
            <person name="Cui Y."/>
            <person name="Zhang H."/>
            <person name="O'Toole P.W."/>
        </authorList>
    </citation>
    <scope>NUCLEOTIDE SEQUENCE [LARGE SCALE GENOMIC DNA]</scope>
    <source>
        <strain evidence="1 2">DSM 20178</strain>
    </source>
</reference>
<evidence type="ECO:0000313" key="1">
    <source>
        <dbReference type="EMBL" id="KRK12073.1"/>
    </source>
</evidence>
<dbReference type="AlphaFoldDB" id="A0A0R1ES26"/>
<comment type="caution">
    <text evidence="1">The sequence shown here is derived from an EMBL/GenBank/DDBJ whole genome shotgun (WGS) entry which is preliminary data.</text>
</comment>
<dbReference type="eggNOG" id="COG1524">
    <property type="taxonomic scope" value="Bacteria"/>
</dbReference>
<dbReference type="EMBL" id="AZCT01000011">
    <property type="protein sequence ID" value="KRK12073.1"/>
    <property type="molecule type" value="Genomic_DNA"/>
</dbReference>
<dbReference type="InterPro" id="IPR014060">
    <property type="entry name" value="PglZ"/>
</dbReference>
<accession>A0A0R1ES26</accession>
<dbReference type="InterPro" id="IPR017850">
    <property type="entry name" value="Alkaline_phosphatase_core_sf"/>
</dbReference>
<sequence length="839" mass="96097">MAEVGLQDVVAGIEKLFNDMTHFVFWYDANGDFTDNLDELREKIREPIVVLNHREQVKTKLHLIDLEKAGKRALVYSPYSKPEISLDFLTDMELYNQEFTADAAAMLQKELGLPDSQREFVRDQAKFFNNKERVARFKQLNQPGKNPYQVAMAALAKTTDIQLTSILLAVIAAQTDNQNVLLDEFDKYDLQEEFWQFISAAYGYTGKHQLNQLLAAMFLNFAYFQLDTDLPKNFANYKLANLTNVSSFMLNWRQRADLQEKYAWAAEMVWQKLNGDRIFGQIDPTRLIKVDAFPQIDKRILQWLNKELVAGNTGEMLGQLSLNDIAQKRTTMHFGKQYQVADDMIGDACLILSEQFTPDTEPASVLEQLSQYTENGYKIDMAYRRYNKARNDLPVDLQPMFDKLSDQVERVYNNNRLVPIISNWTKVYEPRLVPPQYQQRDFYSNFVSNQKDRIVVIISDAFRFEAAKELQRRLDQQDLYTPSMQSAITGLPSVTYFGMPQLLPNHQLRYTTGQELLVDEKPATNLKLRRAILQQAEPASDAEGLDTFLSWSSEAQKQFIAGKKVIYFYHNTIDAVGDKPASEAKVFRAVSDAISELQRGIDRLRNISVAHIIVTADHGFIYRRKPLDSTDKINLPTDMVFEVKNLRYAIGQGELNEIGVGQAKLGDILDTDDTRSVFYPENGNVFTVPGAGQNYVHGGCSPQEMIIPVLDVRARRGRSQASYAELTLVTPVRRITTREVIVNFVQKDAISDLVKPATFKMFFEDDKGNHISGEIQVVADYKEKNIEERRITGRIPLMDKEFDRSQEYFLVVENVDSGEIDRIQYQMDLTVGGGFDFDI</sequence>
<dbReference type="NCBIfam" id="TIGR02687">
    <property type="entry name" value="BREX-1 system phosphatase PglZ type A"/>
    <property type="match status" value="1"/>
</dbReference>
<protein>
    <submittedName>
        <fullName evidence="1">Uncharacterized protein</fullName>
    </submittedName>
</protein>
<dbReference type="Pfam" id="PF08665">
    <property type="entry name" value="PglZ"/>
    <property type="match status" value="1"/>
</dbReference>
<dbReference type="PATRIC" id="fig|1423816.3.peg.673"/>
<proteinExistence type="predicted"/>
<dbReference type="SUPFAM" id="SSF53649">
    <property type="entry name" value="Alkaline phosphatase-like"/>
    <property type="match status" value="1"/>
</dbReference>
<dbReference type="GeneID" id="45549150"/>
<gene>
    <name evidence="1" type="ORF">FD51_GL000669</name>
</gene>
<organism evidence="1 2">
    <name type="scientific">Lacticaseibacillus zeae DSM 20178 = KCTC 3804</name>
    <dbReference type="NCBI Taxonomy" id="1423816"/>
    <lineage>
        <taxon>Bacteria</taxon>
        <taxon>Bacillati</taxon>
        <taxon>Bacillota</taxon>
        <taxon>Bacilli</taxon>
        <taxon>Lactobacillales</taxon>
        <taxon>Lactobacillaceae</taxon>
        <taxon>Lacticaseibacillus</taxon>
    </lineage>
</organism>